<protein>
    <submittedName>
        <fullName evidence="2">Uncharacterized protein</fullName>
    </submittedName>
</protein>
<feature type="compositionally biased region" description="Polar residues" evidence="1">
    <location>
        <begin position="80"/>
        <end position="105"/>
    </location>
</feature>
<dbReference type="EMBL" id="BKCJ011315431">
    <property type="protein sequence ID" value="GFD19545.1"/>
    <property type="molecule type" value="Genomic_DNA"/>
</dbReference>
<dbReference type="AlphaFoldDB" id="A0A699U8M7"/>
<feature type="compositionally biased region" description="Basic and acidic residues" evidence="1">
    <location>
        <begin position="1"/>
        <end position="14"/>
    </location>
</feature>
<gene>
    <name evidence="2" type="ORF">Tci_891514</name>
</gene>
<feature type="non-terminal residue" evidence="2">
    <location>
        <position position="163"/>
    </location>
</feature>
<accession>A0A699U8M7</accession>
<comment type="caution">
    <text evidence="2">The sequence shown here is derived from an EMBL/GenBank/DDBJ whole genome shotgun (WGS) entry which is preliminary data.</text>
</comment>
<feature type="region of interest" description="Disordered" evidence="1">
    <location>
        <begin position="1"/>
        <end position="163"/>
    </location>
</feature>
<feature type="non-terminal residue" evidence="2">
    <location>
        <position position="1"/>
    </location>
</feature>
<evidence type="ECO:0000256" key="1">
    <source>
        <dbReference type="SAM" id="MobiDB-lite"/>
    </source>
</evidence>
<organism evidence="2">
    <name type="scientific">Tanacetum cinerariifolium</name>
    <name type="common">Dalmatian daisy</name>
    <name type="synonym">Chrysanthemum cinerariifolium</name>
    <dbReference type="NCBI Taxonomy" id="118510"/>
    <lineage>
        <taxon>Eukaryota</taxon>
        <taxon>Viridiplantae</taxon>
        <taxon>Streptophyta</taxon>
        <taxon>Embryophyta</taxon>
        <taxon>Tracheophyta</taxon>
        <taxon>Spermatophyta</taxon>
        <taxon>Magnoliopsida</taxon>
        <taxon>eudicotyledons</taxon>
        <taxon>Gunneridae</taxon>
        <taxon>Pentapetalae</taxon>
        <taxon>asterids</taxon>
        <taxon>campanulids</taxon>
        <taxon>Asterales</taxon>
        <taxon>Asteraceae</taxon>
        <taxon>Asteroideae</taxon>
        <taxon>Anthemideae</taxon>
        <taxon>Anthemidinae</taxon>
        <taxon>Tanacetum</taxon>
    </lineage>
</organism>
<name>A0A699U8M7_TANCI</name>
<sequence length="163" mass="17412">AEDADMQKALEESLKSMYDVPRGPLPPLVIRKPKSGKHQPLLEVPGKGKAKVTKEPFSHDLLSLQKPKKKSHVYQYIFQRPTSTHTGSSGQDEPSYTKLGQSKSEGQAGPDLGAQAEGQVGLDLSDQDEGQAGSNPNEQSEGQAGPDPGNTGADVQSLPVGRW</sequence>
<proteinExistence type="predicted"/>
<reference evidence="2" key="1">
    <citation type="journal article" date="2019" name="Sci. Rep.">
        <title>Draft genome of Tanacetum cinerariifolium, the natural source of mosquito coil.</title>
        <authorList>
            <person name="Yamashiro T."/>
            <person name="Shiraishi A."/>
            <person name="Satake H."/>
            <person name="Nakayama K."/>
        </authorList>
    </citation>
    <scope>NUCLEOTIDE SEQUENCE</scope>
</reference>
<feature type="compositionally biased region" description="Polar residues" evidence="1">
    <location>
        <begin position="132"/>
        <end position="142"/>
    </location>
</feature>
<evidence type="ECO:0000313" key="2">
    <source>
        <dbReference type="EMBL" id="GFD19545.1"/>
    </source>
</evidence>